<evidence type="ECO:0000313" key="2">
    <source>
        <dbReference type="EMBL" id="CAD7687000.1"/>
    </source>
</evidence>
<accession>A0A811ZEB7</accession>
<evidence type="ECO:0000313" key="3">
    <source>
        <dbReference type="Proteomes" id="UP000645828"/>
    </source>
</evidence>
<feature type="compositionally biased region" description="Polar residues" evidence="1">
    <location>
        <begin position="1"/>
        <end position="12"/>
    </location>
</feature>
<dbReference type="EMBL" id="CAJHUB010000762">
    <property type="protein sequence ID" value="CAD7687000.1"/>
    <property type="molecule type" value="Genomic_DNA"/>
</dbReference>
<dbReference type="AlphaFoldDB" id="A0A811ZEB7"/>
<gene>
    <name evidence="2" type="ORF">NYPRO_LOCUS19793</name>
</gene>
<proteinExistence type="predicted"/>
<protein>
    <submittedName>
        <fullName evidence="2">(raccoon dog) hypothetical protein</fullName>
    </submittedName>
</protein>
<sequence>MSGSQCMESASPSACREKISSRLSTEHKTPLGDKELLLMGEQRKWFLEMETTPGGDAMKIVEMKTKHYSIM</sequence>
<keyword evidence="3" id="KW-1185">Reference proteome</keyword>
<comment type="caution">
    <text evidence="2">The sequence shown here is derived from an EMBL/GenBank/DDBJ whole genome shotgun (WGS) entry which is preliminary data.</text>
</comment>
<name>A0A811ZEB7_NYCPR</name>
<dbReference type="Proteomes" id="UP000645828">
    <property type="component" value="Unassembled WGS sequence"/>
</dbReference>
<feature type="region of interest" description="Disordered" evidence="1">
    <location>
        <begin position="1"/>
        <end position="27"/>
    </location>
</feature>
<evidence type="ECO:0000256" key="1">
    <source>
        <dbReference type="SAM" id="MobiDB-lite"/>
    </source>
</evidence>
<reference evidence="2" key="1">
    <citation type="submission" date="2020-12" db="EMBL/GenBank/DDBJ databases">
        <authorList>
            <consortium name="Molecular Ecology Group"/>
        </authorList>
    </citation>
    <scope>NUCLEOTIDE SEQUENCE</scope>
    <source>
        <strain evidence="2">TBG_1078</strain>
    </source>
</reference>
<feature type="compositionally biased region" description="Basic and acidic residues" evidence="1">
    <location>
        <begin position="15"/>
        <end position="27"/>
    </location>
</feature>
<organism evidence="2 3">
    <name type="scientific">Nyctereutes procyonoides</name>
    <name type="common">Raccoon dog</name>
    <name type="synonym">Canis procyonoides</name>
    <dbReference type="NCBI Taxonomy" id="34880"/>
    <lineage>
        <taxon>Eukaryota</taxon>
        <taxon>Metazoa</taxon>
        <taxon>Chordata</taxon>
        <taxon>Craniata</taxon>
        <taxon>Vertebrata</taxon>
        <taxon>Euteleostomi</taxon>
        <taxon>Mammalia</taxon>
        <taxon>Eutheria</taxon>
        <taxon>Laurasiatheria</taxon>
        <taxon>Carnivora</taxon>
        <taxon>Caniformia</taxon>
        <taxon>Canidae</taxon>
        <taxon>Nyctereutes</taxon>
    </lineage>
</organism>